<proteinExistence type="inferred from homology"/>
<keyword evidence="12" id="KW-0206">Cytoskeleton</keyword>
<dbReference type="InterPro" id="IPR042228">
    <property type="entry name" value="Dynein_linker_3"/>
</dbReference>
<dbReference type="InterPro" id="IPR043160">
    <property type="entry name" value="Dynein_C_barrel"/>
</dbReference>
<keyword evidence="17" id="KW-1185">Reference proteome</keyword>
<evidence type="ECO:0000256" key="11">
    <source>
        <dbReference type="ARBA" id="ARBA00023175"/>
    </source>
</evidence>
<dbReference type="Gene3D" id="1.10.472.130">
    <property type="match status" value="1"/>
</dbReference>
<keyword evidence="11" id="KW-0505">Motor protein</keyword>
<dbReference type="FunFam" id="3.10.490.20:FF:000010">
    <property type="entry name" value="Dynein heavy chain, putative"/>
    <property type="match status" value="1"/>
</dbReference>
<dbReference type="FunFam" id="3.40.50.300:FF:000049">
    <property type="entry name" value="Dynein, axonemal, heavy chain 5"/>
    <property type="match status" value="1"/>
</dbReference>
<dbReference type="SMART" id="SM00382">
    <property type="entry name" value="AAA"/>
    <property type="match status" value="2"/>
</dbReference>
<dbReference type="FunFam" id="1.10.287.2620:FF:000003">
    <property type="entry name" value="Dynein, axonemal, heavy chain 5"/>
    <property type="match status" value="1"/>
</dbReference>
<dbReference type="Pfam" id="PF08393">
    <property type="entry name" value="DHC_N2"/>
    <property type="match status" value="1"/>
</dbReference>
<keyword evidence="8" id="KW-0243">Dynein</keyword>
<dbReference type="FunFam" id="1.10.8.720:FF:000004">
    <property type="entry name" value="Dynein heavy chain 5, axonemal"/>
    <property type="match status" value="1"/>
</dbReference>
<dbReference type="InterPro" id="IPR003593">
    <property type="entry name" value="AAA+_ATPase"/>
</dbReference>
<dbReference type="Pfam" id="PF12777">
    <property type="entry name" value="MT"/>
    <property type="match status" value="1"/>
</dbReference>
<dbReference type="Gene3D" id="1.10.8.1220">
    <property type="match status" value="1"/>
</dbReference>
<dbReference type="Pfam" id="PF17857">
    <property type="entry name" value="AAA_lid_1"/>
    <property type="match status" value="1"/>
</dbReference>
<evidence type="ECO:0000256" key="10">
    <source>
        <dbReference type="ARBA" id="ARBA00023069"/>
    </source>
</evidence>
<dbReference type="FunFam" id="3.40.50.300:FF:001221">
    <property type="entry name" value="Axonemal dynein heavy chain 8"/>
    <property type="match status" value="1"/>
</dbReference>
<dbReference type="GO" id="GO:0097729">
    <property type="term" value="C:9+2 motile cilium"/>
    <property type="evidence" value="ECO:0007669"/>
    <property type="project" value="UniProtKB-ARBA"/>
</dbReference>
<dbReference type="GO" id="GO:0007018">
    <property type="term" value="P:microtubule-based movement"/>
    <property type="evidence" value="ECO:0007669"/>
    <property type="project" value="InterPro"/>
</dbReference>
<feature type="domain" description="AAA+ ATPase" evidence="16">
    <location>
        <begin position="2488"/>
        <end position="2636"/>
    </location>
</feature>
<dbReference type="Gene3D" id="6.10.140.1060">
    <property type="match status" value="1"/>
</dbReference>
<dbReference type="GO" id="GO:0005524">
    <property type="term" value="F:ATP binding"/>
    <property type="evidence" value="ECO:0007669"/>
    <property type="project" value="UniProtKB-KW"/>
</dbReference>
<evidence type="ECO:0000256" key="14">
    <source>
        <dbReference type="SAM" id="Coils"/>
    </source>
</evidence>
<dbReference type="GO" id="GO:0008569">
    <property type="term" value="F:minus-end-directed microtubule motor activity"/>
    <property type="evidence" value="ECO:0007669"/>
    <property type="project" value="InterPro"/>
</dbReference>
<dbReference type="FunFam" id="1.20.920.30:FF:000004">
    <property type="entry name" value="Dynein axonemal heavy chain 5"/>
    <property type="match status" value="1"/>
</dbReference>
<dbReference type="Gene3D" id="1.10.8.710">
    <property type="match status" value="1"/>
</dbReference>
<dbReference type="FunFam" id="3.40.50.300:FF:002141">
    <property type="entry name" value="Dynein heavy chain"/>
    <property type="match status" value="1"/>
</dbReference>
<dbReference type="InterPro" id="IPR041228">
    <property type="entry name" value="Dynein_C"/>
</dbReference>
<dbReference type="Pfam" id="PF08385">
    <property type="entry name" value="DHC_N1"/>
    <property type="match status" value="1"/>
</dbReference>
<keyword evidence="7" id="KW-0067">ATP-binding</keyword>
<dbReference type="Pfam" id="PF12775">
    <property type="entry name" value="AAA_7"/>
    <property type="match status" value="1"/>
</dbReference>
<dbReference type="Gene3D" id="1.20.920.30">
    <property type="match status" value="1"/>
</dbReference>
<keyword evidence="3" id="KW-0963">Cytoplasm</keyword>
<feature type="domain" description="AAA+ ATPase" evidence="16">
    <location>
        <begin position="1879"/>
        <end position="2011"/>
    </location>
</feature>
<evidence type="ECO:0000256" key="4">
    <source>
        <dbReference type="ARBA" id="ARBA00022701"/>
    </source>
</evidence>
<dbReference type="FunFam" id="3.40.50.300:FF:000044">
    <property type="entry name" value="Dynein heavy chain 5, axonemal"/>
    <property type="match status" value="1"/>
</dbReference>
<evidence type="ECO:0000256" key="3">
    <source>
        <dbReference type="ARBA" id="ARBA00022490"/>
    </source>
</evidence>
<dbReference type="FunFam" id="1.10.8.1220:FF:000001">
    <property type="entry name" value="Dynein axonemal heavy chain 5"/>
    <property type="match status" value="1"/>
</dbReference>
<dbReference type="Gene3D" id="1.10.8.720">
    <property type="entry name" value="Region D6 of dynein motor"/>
    <property type="match status" value="1"/>
</dbReference>
<dbReference type="Gene3D" id="1.20.920.20">
    <property type="match status" value="1"/>
</dbReference>
<keyword evidence="6" id="KW-0547">Nucleotide-binding</keyword>
<dbReference type="InterPro" id="IPR024317">
    <property type="entry name" value="Dynein_heavy_chain_D4_dom"/>
</dbReference>
<dbReference type="FunFam" id="1.20.920.20:FF:000004">
    <property type="entry name" value="Dynein axonemal heavy chain 5"/>
    <property type="match status" value="1"/>
</dbReference>
<feature type="coiled-coil region" evidence="14">
    <location>
        <begin position="3334"/>
        <end position="3410"/>
    </location>
</feature>
<name>A0A1I8H5Q0_9PLAT</name>
<dbReference type="Gene3D" id="3.40.50.300">
    <property type="entry name" value="P-loop containing nucleotide triphosphate hydrolases"/>
    <property type="match status" value="5"/>
</dbReference>
<comment type="subcellular location">
    <subcellularLocation>
        <location evidence="1">Cytoplasm</location>
        <location evidence="1">Cytoskeleton</location>
        <location evidence="1">Cilium axoneme</location>
    </subcellularLocation>
</comment>
<dbReference type="InterPro" id="IPR041466">
    <property type="entry name" value="Dynein_AAA5_ext"/>
</dbReference>
<dbReference type="FunFam" id="1.20.1270.280:FF:000002">
    <property type="entry name" value="Dynein heavy chain 5, axonemal"/>
    <property type="match status" value="1"/>
</dbReference>
<organism evidence="17 18">
    <name type="scientific">Macrostomum lignano</name>
    <dbReference type="NCBI Taxonomy" id="282301"/>
    <lineage>
        <taxon>Eukaryota</taxon>
        <taxon>Metazoa</taxon>
        <taxon>Spiralia</taxon>
        <taxon>Lophotrochozoa</taxon>
        <taxon>Platyhelminthes</taxon>
        <taxon>Rhabditophora</taxon>
        <taxon>Macrostomorpha</taxon>
        <taxon>Macrostomida</taxon>
        <taxon>Macrostomidae</taxon>
        <taxon>Macrostomum</taxon>
    </lineage>
</organism>
<keyword evidence="13" id="KW-0966">Cell projection</keyword>
<dbReference type="FunFam" id="1.20.140.100:FF:000003">
    <property type="entry name" value="Dynein, axonemal, heavy chain 5"/>
    <property type="match status" value="1"/>
</dbReference>
<evidence type="ECO:0000259" key="16">
    <source>
        <dbReference type="SMART" id="SM00382"/>
    </source>
</evidence>
<dbReference type="Gene3D" id="3.20.180.20">
    <property type="entry name" value="Dynein heavy chain, N-terminal domain 2"/>
    <property type="match status" value="1"/>
</dbReference>
<dbReference type="WBParaSite" id="maker-uti_cns_0004387-snap-gene-0.4-mRNA-1">
    <property type="protein sequence ID" value="maker-uti_cns_0004387-snap-gene-0.4-mRNA-1"/>
    <property type="gene ID" value="maker-uti_cns_0004387-snap-gene-0.4"/>
</dbReference>
<dbReference type="InterPro" id="IPR035706">
    <property type="entry name" value="AAA_9"/>
</dbReference>
<evidence type="ECO:0000256" key="6">
    <source>
        <dbReference type="ARBA" id="ARBA00022741"/>
    </source>
</evidence>
<dbReference type="InterPro" id="IPR041658">
    <property type="entry name" value="AAA_lid_11"/>
</dbReference>
<evidence type="ECO:0000256" key="12">
    <source>
        <dbReference type="ARBA" id="ARBA00023212"/>
    </source>
</evidence>
<dbReference type="Pfam" id="PF18198">
    <property type="entry name" value="AAA_lid_11"/>
    <property type="match status" value="1"/>
</dbReference>
<dbReference type="FunFam" id="1.20.58.1120:FF:000004">
    <property type="entry name" value="Dynein axonemal heavy chain 5"/>
    <property type="match status" value="1"/>
</dbReference>
<reference evidence="18" key="1">
    <citation type="submission" date="2016-11" db="UniProtKB">
        <authorList>
            <consortium name="WormBaseParasite"/>
        </authorList>
    </citation>
    <scope>IDENTIFICATION</scope>
</reference>
<dbReference type="FunFam" id="3.40.50.300:FF:001080">
    <property type="entry name" value="Dynein, axonemal, heavy chain 5"/>
    <property type="match status" value="1"/>
</dbReference>
<dbReference type="Gene3D" id="3.10.490.20">
    <property type="match status" value="1"/>
</dbReference>
<dbReference type="Pfam" id="PF03028">
    <property type="entry name" value="Dynein_heavy"/>
    <property type="match status" value="1"/>
</dbReference>
<dbReference type="Pfam" id="PF18199">
    <property type="entry name" value="Dynein_C"/>
    <property type="match status" value="1"/>
</dbReference>
<dbReference type="InterPro" id="IPR013594">
    <property type="entry name" value="Dynein_heavy_tail"/>
</dbReference>
<feature type="region of interest" description="Disordered" evidence="15">
    <location>
        <begin position="933"/>
        <end position="1003"/>
    </location>
</feature>
<dbReference type="Pfam" id="PF12774">
    <property type="entry name" value="AAA_6"/>
    <property type="match status" value="1"/>
</dbReference>
<dbReference type="GO" id="GO:0005858">
    <property type="term" value="C:axonemal dynein complex"/>
    <property type="evidence" value="ECO:0007669"/>
    <property type="project" value="TreeGrafter"/>
</dbReference>
<dbReference type="FunFam" id="1.10.8.710:FF:000003">
    <property type="entry name" value="Dynein axonemal heavy chain 5"/>
    <property type="match status" value="1"/>
</dbReference>
<evidence type="ECO:0000256" key="13">
    <source>
        <dbReference type="ARBA" id="ARBA00023273"/>
    </source>
</evidence>
<dbReference type="InterPro" id="IPR043157">
    <property type="entry name" value="Dynein_AAA1S"/>
</dbReference>
<evidence type="ECO:0000256" key="7">
    <source>
        <dbReference type="ARBA" id="ARBA00022840"/>
    </source>
</evidence>
<dbReference type="Gene3D" id="1.10.287.2620">
    <property type="match status" value="1"/>
</dbReference>
<accession>A0A1I8H5Q0</accession>
<dbReference type="InterPro" id="IPR024743">
    <property type="entry name" value="Dynein_HC_stalk"/>
</dbReference>
<evidence type="ECO:0000256" key="15">
    <source>
        <dbReference type="SAM" id="MobiDB-lite"/>
    </source>
</evidence>
<dbReference type="GO" id="GO:0045505">
    <property type="term" value="F:dynein intermediate chain binding"/>
    <property type="evidence" value="ECO:0007669"/>
    <property type="project" value="InterPro"/>
</dbReference>
<dbReference type="InterPro" id="IPR035699">
    <property type="entry name" value="AAA_6"/>
</dbReference>
<keyword evidence="9 14" id="KW-0175">Coiled coil</keyword>
<dbReference type="SUPFAM" id="SSF52540">
    <property type="entry name" value="P-loop containing nucleoside triphosphate hydrolases"/>
    <property type="match status" value="4"/>
</dbReference>
<dbReference type="Proteomes" id="UP000095280">
    <property type="component" value="Unplaced"/>
</dbReference>
<sequence>IRPQPVRFQSANTRPQRRPKLFVTNGTTDQVDGMCALFMRCNNERPITLENIGREANLMQLDCSNGGAIAGVEQLLSSVLLPQLKALDGGHGWGQLNGDEHEITRSRFINSLDDFVTLLNNSRDTIESKVKLSPCPEHLASQLKSTQSLPSVAANAELLAEVEAIARGWMAHIDRVMTESEQILRVRDDVGPRSELEYWKRRLAKYYSLLDELKNRQVTQVLAVLHLAKSKVKEEWQAMDREVTDNANEAKDNVRFLYTLDEHCMPLYHSDPVKMVPMIPRLINGIRMINSVSRFYNTSESLTPLFFKVTNQMITACKTYITNNGKDTIWKRPREAVIAKLVDCIRLNEEYQACFHSTKKMLEQMPNERKFDFSEVYIFGKFDTFCKRLKKIIDMFRKIEIFDSLQESNIEGIEEYKKSYKTIVDTMERRKYDFLDRRVMDFDKDYERFNEDIKELETRLKAFIDSQFDMATSTLRAVQTLKRFESLDVPSLGLEEKYSKILEIYSKELDSAVRIYNDNKDQPPIARNLPPIAGKIYWARQLYHRIEGPMVLLQKIPQLLKTQEGKRLVKNYNKLAEALVAFEMLYHRLWTGQVQKAHDGFKAPLLTRHAETRRLLVNLNAEVLTLIRETELMSRLGMDIPLAAHELRVHQSTIRRRYDELTSIIVNYYQLLSSIPEEYEPLLGTRLGRLKLALKPGLMELNWMSLGTDVYLNELRAEMSDLELLLSRARDLREFRIDRQFDEMVNVSLCELPDNEPWAIEAFVEHTHSLCQKGAHSLQMISSNIEESVNELIHMLIGEAPDTEEPIEVFHEDDPTAVKHRTKLELKAHLQEAATELRMFFNGKNIDALVKVTKNTLETIRRRITASNMIAFDKNTSVERPLFQCFATLSIPNVILSPSVEEVQQGVNKAAYSIINVSRNVLQWSNDWTLWPSETDPNLASDGDDEEEEDRTERMVVRSRAPSFAESVSASEMSSYSAATQQSQQSRRLSKYQSATEQPVELQSSRAKSMHHLISRNNDVAQEYSMLSSAVIVQKKELISSLVRIDEFKHIWSANKQAVLRQFQEQSPKLFEYKTKILEFFEQEDFVNNSDSAIECGPIVILTERFKLSVKAELVEWRQIFGRALRLIYRSEVVKLFPEMEAINKVLDRPIKDLDDIRKVMAALKEVRDREVEIDTIIPIIEECYDLLEKWHLNVPKEESEQVDTLKYTWLQLKAKGVRMQNYLFSIQGSYKADLIKDTSSFKLEAAEFFDDYETNGPMVSDLHPREASDRLIIFQNKFDILFRKYKTLSGGEELFGLQVSSYPDLERIKKELGLLTKLYNLYNDVINTVSAFYDIQFADIDVDQISSELQALEMRCRKLPSGLKTWSAYTDLSKMIEDFNEMVPLLELMTNKAMKLRHWQRMSDLTNHDFDVESDSFTLRDILEAPLLQFKDEIEDICISAVKERDIESKLKAVIAEWESHELKFVAFKHRGELLIRGDHLGEIITFLEDSLMVLGSLMSNRYNAPFRTEIQTWVKSLTNTNEIIEQWLTVQSLWIYLEAAFVGGDIAKQLPTEAKRFSNIDKSWIRIMNRAHDIRNVCRCCVGDETMSQLLPHLLEQLELCRKSLSGYLEKKRLLFPRFFFVSDPVLLEILGQASDPHTIQNHLLSVFDNVKAVKFHERQYSTMTECYSSEGVVLPFRQPVKAEGNVEEWLMTLLQQTHFSVRCLIVDAFHDIGERNFSLLNFLDKFPAQVGLLGIQLIWTRDSTYALNNSRFDRTLMSNTNKAFLELLNVLIQQTTQDLSKVDRTKFETLITVHVHQRDIFDELCKMHIRSSSDFEWLKQTRFYFVEDTDSCKISITDVNFEYQNEFLGCTERLVITPLTDRCYITLAQSLGMSMGGSPAGPAGTGKTETVKDMGRCLGKYVVVFNCSDQMDFRGLGRIFKGLAQSGSWGCFDEFNRIELPVLSVAAQQIAIVLTCKKEHKKQFIFTDGDQSEFGIFLTMNPGYAGRQELPENLKINFRTVAMMVPDRQIIIRVKLASVGFIDNVVLARKFFTLYKLCEEQLTKQVHYDFGLRNILSVLRTLGQARRANPAEPEQSTMMRVLRDMNMSKLVDEDDPLFMSLIEDIFPADEYANMNCFAPCNLGLRLDKAGYDDLEKAIEHQVKETQLINWDSWNLKLIQLFETQRVRHGMMTLGPSGAGKTCCIHTLMKAMTDCGEPHRELRMNPKAITAPQMFGRLDVATNDWTDGIFSTLWRRTLKAKKGEHIWLVLDGPVDAIWIENLNSVLDDNKTLTLANGDRIPMAPNCKIIFEVHNIDNASPATVSPPGSTGTPCSAAGCSSDNDSERNNLFPLFESTFANIMRFATQYLTFKMKVLEAFIVRQCCDLLEGLIPKREEREAALEPDVYKRLYVFVIMWSIGALLEWDDRARLEQHMRNLGLDLPPCVKDSGNTMFDFFVGEDGYWQHWERRVEEFEYPKDSTPEYGSILVPNVDNVRTEFLVKTIHKQGKQVLLIGEQGTAKTVLINKFLAEFDPEVHMKKALNFSSATTPMMFQRTIESYVDKRMGSTFGPPAGRKMTVFIDDINMPMINEWGDQTANEIVRQLMETSGFYSLEKPGDFTTVVDMQFVAAMIHPGGGRNDIPQRLKRQFNIFNCTLPSNSSIDRIFSIIGCGHFCKERGFSDEVCNLVERLVPLTRRLWQLTKAKMLPTPAKFHYVFNLRDLSRIWQGMIGTESEVVKDTNTLLSLWKHECCRVISDRFTSLDEAAWFESTIHRVVKENLNEVYVPVVQQTVFFANFLRDLPEATSEESDEAVLEVPRVYEPIPTLQFLSERLQNFLRQYNESIRGAGMDLVFFHDAMKHLLKISRIISTPRGNALLVGVGGSGKQSLTRLSSFIAGYKTFQITLTRSYNVANLMEDLKLLYRTAGQQGKGVTFVFTDNEIKDESFLEYLNNVLASGVVPNLFQRDEMDEICQELIGVMKKEYPRRPPTNENLEEYFFARTKQNLHVVLCFSPVGEKFRSRALKFPALTSGCTVDWFQRWPRDALIAVAENFLSKFDIECSDTVKTQIIESMGVVHGGVAQSCSEYFHKYRRNTHVTPKSYLSFLQGYKEIYSRKNAYYGDLASRMDTGLQKLLEAQKSVEVLSAELVVKEKELAVANKEAQRVLKIVATEQREAQEIKNTVQSVKDRAQMIVESIAQDKAIAENKLEAARPALEAAAEALNTIKPGDIATVKRLGSPPHLIMRIMDCVLILFQRRLDPVQQDPDRPCPKPSWSESQKLMSNATFLNMLMQFSKDSINEESIEFLMPYLEMEDYNMETAKRVCGNVAGLLSWTKAMQEFFWINKEVIPLKDNLAKQEIRLRKANEDLAAAQATLDEKEAELAKVRAVYEEAMHKKQMLEDDAEACRRKMRAAEQLIAGLADEKERWTHQSKEYKSQIGRLAGDVLLATAFLSYSGPFNQDFRQTLSKNWQKMMTEKKIPHSESLNLIDMLVEATTIAEWNLQGLPNDELSTENGIIVTQASRYPLLIDPQGQGKSWVKNREAANDLQITTLNHKYFRQHVEDALSLGRPLLIEDIGEELDPALDNILDKNFIKQGSRKKVKVGDKEVDVMSGFYLYMTTKLPNPAYTPEIYARASIIDFTVTMKGLEDQLLGRVIKTEKSDLEVQRVLLMESVTKNNRLMKNLEDTLLVRLTSTQGSLVDDEKLIKVLQETKVTSIEVRKQIETAKETQQQIADAREEFRPVASRGSILYFLITEMSMVNVMYQTSLRQFLHLFDLSMERSTKSPINLKRISFIIEYMTTSVWRYIIRGLYEIDRLTFTLLLALKIDMQSNKIRHDEFQTLIKGGASLDLNAVREKPYKWILDSTWLNLVELSNLHQFSGILDQITRNEKTWKQWFDKETPEEDVIPDGYDTQIDSFRRLLLIRSWCPDRTISQAKKYIADSLGAKFAEGVILDVEAVWSESEPRTPMVGLLSMGSDPTPSIELLAKKHKKECKVISMGQGQEVHARRLISNCLQNGGWALLQNCHLSLDYVMELTEQLPEAESVHDDFSLWVTCEVHPKFPIAFLQQSIKFTNEPPQGVKAGLKRTFTSFTQDFLDISNMPQWRPMLYSVAFLHTVVQERRKFGPIGWNIPYEFNTADLNASIQFVQNHLDDMDLKRGVTWSTVRYMLGEIQYGGRVTDDFDKILLNTFCKVWFSEKIFEPSFEFYKGYSIPKFAKLTEYLEYIQNLPGYDMPQVFGLHANADISYQGRTTKTILDCILSIQPKDSGGGSGETRESVVYKQAEDLLEKLPGDYVPFEVRERLKKMGELKPMNIFLRQEVDRMQRVISAVRTTLTDLKLAIDGTIIMNENLRDALDSMYDAKIPQVWSKISWDSSALGFWFTELINRNQQFHTWVFGGRPNCFWMTGFFNPQGFLTAMRQEVTRAHKGWALDSVLLQNDVTTMLQHEVKEPPLEGVFVHGLFLEGAGWDRKNSRLTEARPKILNEPLPVVHIYAINKLDSEGRLMYPCPIYKKPRRTDLTYVATIRLKTNQPVEHWVMRGVALLCDV</sequence>
<dbReference type="PANTHER" id="PTHR46532">
    <property type="entry name" value="MALE FERTILITY FACTOR KL5"/>
    <property type="match status" value="1"/>
</dbReference>
<dbReference type="Gene3D" id="1.20.58.1120">
    <property type="match status" value="1"/>
</dbReference>
<dbReference type="GO" id="GO:0051959">
    <property type="term" value="F:dynein light intermediate chain binding"/>
    <property type="evidence" value="ECO:0007669"/>
    <property type="project" value="InterPro"/>
</dbReference>
<dbReference type="InterPro" id="IPR004273">
    <property type="entry name" value="Dynein_heavy_D6_P-loop"/>
</dbReference>
<protein>
    <submittedName>
        <fullName evidence="18">Dynein, axonemal, heavy chain 5</fullName>
    </submittedName>
</protein>
<dbReference type="Gene3D" id="1.20.1270.280">
    <property type="match status" value="1"/>
</dbReference>
<feature type="coiled-coil region" evidence="14">
    <location>
        <begin position="439"/>
        <end position="466"/>
    </location>
</feature>
<keyword evidence="10" id="KW-0969">Cilium</keyword>
<dbReference type="Pfam" id="PF12780">
    <property type="entry name" value="AAA_8"/>
    <property type="match status" value="1"/>
</dbReference>
<dbReference type="GO" id="GO:0005874">
    <property type="term" value="C:microtubule"/>
    <property type="evidence" value="ECO:0007669"/>
    <property type="project" value="UniProtKB-KW"/>
</dbReference>
<evidence type="ECO:0000313" key="18">
    <source>
        <dbReference type="WBParaSite" id="maker-uti_cns_0004387-snap-gene-0.4-mRNA-1"/>
    </source>
</evidence>
<dbReference type="InterPro" id="IPR027417">
    <property type="entry name" value="P-loop_NTPase"/>
</dbReference>
<dbReference type="InterPro" id="IPR026983">
    <property type="entry name" value="DHC"/>
</dbReference>
<dbReference type="InterPro" id="IPR042222">
    <property type="entry name" value="Dynein_2_N"/>
</dbReference>
<keyword evidence="4" id="KW-0493">Microtubule</keyword>
<dbReference type="InterPro" id="IPR042219">
    <property type="entry name" value="AAA_lid_11_sf"/>
</dbReference>
<dbReference type="Gene3D" id="1.20.140.100">
    <property type="entry name" value="Dynein heavy chain, N-terminal domain 2"/>
    <property type="match status" value="1"/>
</dbReference>
<dbReference type="FunFam" id="3.20.180.20:FF:000001">
    <property type="entry name" value="Dynein axonemal heavy chain 5"/>
    <property type="match status" value="1"/>
</dbReference>
<dbReference type="InterPro" id="IPR013602">
    <property type="entry name" value="Dynein_heavy_linker"/>
</dbReference>
<evidence type="ECO:0000256" key="2">
    <source>
        <dbReference type="ARBA" id="ARBA00008887"/>
    </source>
</evidence>
<dbReference type="PANTHER" id="PTHR46532:SF4">
    <property type="entry name" value="AAA+ ATPASE DOMAIN-CONTAINING PROTEIN"/>
    <property type="match status" value="1"/>
</dbReference>
<comment type="similarity">
    <text evidence="2">Belongs to the dynein heavy chain family.</text>
</comment>
<dbReference type="FunFam" id="3.40.50.300:FF:000320">
    <property type="entry name" value="Dynein, axonemal, heavy chain 5"/>
    <property type="match status" value="1"/>
</dbReference>
<evidence type="ECO:0000256" key="5">
    <source>
        <dbReference type="ARBA" id="ARBA00022737"/>
    </source>
</evidence>
<dbReference type="Pfam" id="PF17852">
    <property type="entry name" value="Dynein_AAA_lid"/>
    <property type="match status" value="1"/>
</dbReference>
<evidence type="ECO:0000256" key="1">
    <source>
        <dbReference type="ARBA" id="ARBA00004430"/>
    </source>
</evidence>
<evidence type="ECO:0000256" key="8">
    <source>
        <dbReference type="ARBA" id="ARBA00023017"/>
    </source>
</evidence>
<evidence type="ECO:0000256" key="9">
    <source>
        <dbReference type="ARBA" id="ARBA00023054"/>
    </source>
</evidence>
<keyword evidence="5" id="KW-0677">Repeat</keyword>
<feature type="coiled-coil region" evidence="14">
    <location>
        <begin position="3114"/>
        <end position="3169"/>
    </location>
</feature>
<dbReference type="InterPro" id="IPR041589">
    <property type="entry name" value="DNAH3_AAA_lid_1"/>
</dbReference>
<evidence type="ECO:0000313" key="17">
    <source>
        <dbReference type="Proteomes" id="UP000095280"/>
    </source>
</evidence>
<dbReference type="Pfam" id="PF12781">
    <property type="entry name" value="AAA_9"/>
    <property type="match status" value="1"/>
</dbReference>
<feature type="compositionally biased region" description="Low complexity" evidence="15">
    <location>
        <begin position="963"/>
        <end position="994"/>
    </location>
</feature>